<name>A0A0P0ZH76_ERWAM</name>
<gene>
    <name evidence="1" type="ORF">EAMY692_p20043</name>
</gene>
<sequence length="30" mass="3501">MNINTAVLKQPVFTGSTDFFEHWLFEDEPS</sequence>
<protein>
    <submittedName>
        <fullName evidence="1">Uncharacterized protein</fullName>
    </submittedName>
</protein>
<organism evidence="1">
    <name type="scientific">Erwinia amylovora</name>
    <name type="common">Fire blight bacteria</name>
    <dbReference type="NCBI Taxonomy" id="552"/>
    <lineage>
        <taxon>Bacteria</taxon>
        <taxon>Pseudomonadati</taxon>
        <taxon>Pseudomonadota</taxon>
        <taxon>Gammaproteobacteria</taxon>
        <taxon>Enterobacterales</taxon>
        <taxon>Erwiniaceae</taxon>
        <taxon>Erwinia</taxon>
    </lineage>
</organism>
<dbReference type="EMBL" id="HG813239">
    <property type="protein sequence ID" value="CDM08169.1"/>
    <property type="molecule type" value="Genomic_DNA"/>
</dbReference>
<accession>A0A0P0ZH76</accession>
<proteinExistence type="predicted"/>
<geneLocation type="plasmid" evidence="1">
    <name>pEA29</name>
</geneLocation>
<keyword evidence="1" id="KW-0614">Plasmid</keyword>
<reference evidence="1" key="1">
    <citation type="submission" date="2013-11" db="EMBL/GenBank/DDBJ databases">
        <title>The novel cryptic plasmid pEA68 of Erwinia amylovora strain 692 and definition of a novel family of plasmids.</title>
        <authorList>
            <person name="Ismail E."/>
            <person name="Blom J."/>
            <person name="Bultreys A."/>
            <person name="Ivanovic M."/>
            <person name="Obradovic A."/>
            <person name="Van Doorn J."/>
            <person name="Bergsma-Vlami M."/>
            <person name="Maes M."/>
            <person name="Willems A."/>
            <person name="Stockwell V."/>
            <person name="Smits T.H.M."/>
            <person name="Pulawska J."/>
        </authorList>
    </citation>
    <scope>NUCLEOTIDE SEQUENCE [LARGE SCALE GENOMIC DNA]</scope>
    <source>
        <strain evidence="1">692</strain>
        <plasmid evidence="1">pEA29</plasmid>
    </source>
</reference>
<dbReference type="AlphaFoldDB" id="A0A0P0ZH76"/>
<evidence type="ECO:0000313" key="1">
    <source>
        <dbReference type="EMBL" id="CDM08169.1"/>
    </source>
</evidence>